<comment type="caution">
    <text evidence="3">The sequence shown here is derived from an EMBL/GenBank/DDBJ whole genome shotgun (WGS) entry which is preliminary data.</text>
</comment>
<dbReference type="AlphaFoldDB" id="A0A445BPA1"/>
<reference evidence="3 4" key="1">
    <citation type="submission" date="2019-01" db="EMBL/GenBank/DDBJ databases">
        <title>Sequencing of cultivated peanut Arachis hypogaea provides insights into genome evolution and oil improvement.</title>
        <authorList>
            <person name="Chen X."/>
        </authorList>
    </citation>
    <scope>NUCLEOTIDE SEQUENCE [LARGE SCALE GENOMIC DNA]</scope>
    <source>
        <strain evidence="4">cv. Fuhuasheng</strain>
        <tissue evidence="3">Leaves</tissue>
    </source>
</reference>
<dbReference type="InterPro" id="IPR055411">
    <property type="entry name" value="LRR_FXL15/At3g58940/PEG3-like"/>
</dbReference>
<feature type="domain" description="F-box" evidence="1">
    <location>
        <begin position="4"/>
        <end position="43"/>
    </location>
</feature>
<dbReference type="Gene3D" id="3.80.10.10">
    <property type="entry name" value="Ribonuclease Inhibitor"/>
    <property type="match status" value="1"/>
</dbReference>
<proteinExistence type="predicted"/>
<dbReference type="Pfam" id="PF24758">
    <property type="entry name" value="LRR_At5g56370"/>
    <property type="match status" value="1"/>
</dbReference>
<dbReference type="PANTHER" id="PTHR31639">
    <property type="entry name" value="F-BOX PROTEIN-LIKE"/>
    <property type="match status" value="1"/>
</dbReference>
<dbReference type="InterPro" id="IPR001810">
    <property type="entry name" value="F-box_dom"/>
</dbReference>
<keyword evidence="4" id="KW-1185">Reference proteome</keyword>
<evidence type="ECO:0000313" key="3">
    <source>
        <dbReference type="EMBL" id="RYR40509.1"/>
    </source>
</evidence>
<dbReference type="PANTHER" id="PTHR31639:SF42">
    <property type="entry name" value="OS02G0160200 PROTEIN"/>
    <property type="match status" value="1"/>
</dbReference>
<evidence type="ECO:0000313" key="4">
    <source>
        <dbReference type="Proteomes" id="UP000289738"/>
    </source>
</evidence>
<dbReference type="InterPro" id="IPR036047">
    <property type="entry name" value="F-box-like_dom_sf"/>
</dbReference>
<dbReference type="SUPFAM" id="SSF52047">
    <property type="entry name" value="RNI-like"/>
    <property type="match status" value="1"/>
</dbReference>
<sequence>MDRLSGLPKTILHDILARLSDKDAAKTIALSKAWRDTWYSFPNLSVCSGDFFTIHDIVPGSSHRFSKMHILFDYVTKRLLRLRDQGLAIKELKLSLTNLLNPTRGSHHVDQWIQMASENGVKVLELHLTGGCIGRDYSQDNWYDLPLCVIEAKSLAKLELAGGIRIDQEFLNHSMKFSSVKSLFLSQVLFTHERIIEHLISHCTLIEHLTMNYCSVYNHLSTEDPLVQRSHRVKSLFLNGLQKLKDVDV</sequence>
<dbReference type="InterPro" id="IPR032675">
    <property type="entry name" value="LRR_dom_sf"/>
</dbReference>
<evidence type="ECO:0000259" key="2">
    <source>
        <dbReference type="Pfam" id="PF24758"/>
    </source>
</evidence>
<organism evidence="3 4">
    <name type="scientific">Arachis hypogaea</name>
    <name type="common">Peanut</name>
    <dbReference type="NCBI Taxonomy" id="3818"/>
    <lineage>
        <taxon>Eukaryota</taxon>
        <taxon>Viridiplantae</taxon>
        <taxon>Streptophyta</taxon>
        <taxon>Embryophyta</taxon>
        <taxon>Tracheophyta</taxon>
        <taxon>Spermatophyta</taxon>
        <taxon>Magnoliopsida</taxon>
        <taxon>eudicotyledons</taxon>
        <taxon>Gunneridae</taxon>
        <taxon>Pentapetalae</taxon>
        <taxon>rosids</taxon>
        <taxon>fabids</taxon>
        <taxon>Fabales</taxon>
        <taxon>Fabaceae</taxon>
        <taxon>Papilionoideae</taxon>
        <taxon>50 kb inversion clade</taxon>
        <taxon>dalbergioids sensu lato</taxon>
        <taxon>Dalbergieae</taxon>
        <taxon>Pterocarpus clade</taxon>
        <taxon>Arachis</taxon>
    </lineage>
</organism>
<protein>
    <recommendedName>
        <fullName evidence="5">F-box domain-containing protein</fullName>
    </recommendedName>
</protein>
<evidence type="ECO:0000259" key="1">
    <source>
        <dbReference type="Pfam" id="PF00646"/>
    </source>
</evidence>
<dbReference type="EMBL" id="SDMP01000009">
    <property type="protein sequence ID" value="RYR40509.1"/>
    <property type="molecule type" value="Genomic_DNA"/>
</dbReference>
<dbReference type="STRING" id="3818.A0A445BPA1"/>
<feature type="domain" description="F-box/LRR-repeat protein 15/At3g58940/PEG3-like LRR" evidence="2">
    <location>
        <begin position="109"/>
        <end position="220"/>
    </location>
</feature>
<name>A0A445BPA1_ARAHY</name>
<dbReference type="SUPFAM" id="SSF81383">
    <property type="entry name" value="F-box domain"/>
    <property type="match status" value="1"/>
</dbReference>
<accession>A0A445BPA1</accession>
<evidence type="ECO:0008006" key="5">
    <source>
        <dbReference type="Google" id="ProtNLM"/>
    </source>
</evidence>
<dbReference type="Pfam" id="PF00646">
    <property type="entry name" value="F-box"/>
    <property type="match status" value="1"/>
</dbReference>
<dbReference type="Proteomes" id="UP000289738">
    <property type="component" value="Chromosome A09"/>
</dbReference>
<gene>
    <name evidence="3" type="ORF">Ahy_A09g046265</name>
</gene>